<keyword evidence="3" id="KW-0378">Hydrolase</keyword>
<dbReference type="InterPro" id="IPR000209">
    <property type="entry name" value="Peptidase_S8/S53_dom"/>
</dbReference>
<dbReference type="PANTHER" id="PTHR43806">
    <property type="entry name" value="PEPTIDASE S8"/>
    <property type="match status" value="1"/>
</dbReference>
<evidence type="ECO:0000259" key="7">
    <source>
        <dbReference type="Pfam" id="PF23090"/>
    </source>
</evidence>
<dbReference type="InterPro" id="IPR036852">
    <property type="entry name" value="Peptidase_S8/S53_dom_sf"/>
</dbReference>
<dbReference type="Gene3D" id="3.40.50.200">
    <property type="entry name" value="Peptidase S8/S53 domain"/>
    <property type="match status" value="1"/>
</dbReference>
<dbReference type="GO" id="GO:0004252">
    <property type="term" value="F:serine-type endopeptidase activity"/>
    <property type="evidence" value="ECO:0007669"/>
    <property type="project" value="InterPro"/>
</dbReference>
<feature type="domain" description="MBTPS1 fourth" evidence="7">
    <location>
        <begin position="236"/>
        <end position="364"/>
    </location>
</feature>
<proteinExistence type="inferred from homology"/>
<dbReference type="Pfam" id="PF00082">
    <property type="entry name" value="Peptidase_S8"/>
    <property type="match status" value="1"/>
</dbReference>
<evidence type="ECO:0000256" key="5">
    <source>
        <dbReference type="PROSITE-ProRule" id="PRU01240"/>
    </source>
</evidence>
<feature type="domain" description="Peptidase S8/S53" evidence="6">
    <location>
        <begin position="4"/>
        <end position="130"/>
    </location>
</feature>
<protein>
    <submittedName>
        <fullName evidence="9">Peptidase_S8 domain-containing protein</fullName>
    </submittedName>
</protein>
<dbReference type="InterPro" id="IPR050131">
    <property type="entry name" value="Peptidase_S8_subtilisin-like"/>
</dbReference>
<dbReference type="InterPro" id="IPR023828">
    <property type="entry name" value="Peptidase_S8_Ser-AS"/>
</dbReference>
<organism evidence="9">
    <name type="scientific">Echinostoma caproni</name>
    <dbReference type="NCBI Taxonomy" id="27848"/>
    <lineage>
        <taxon>Eukaryota</taxon>
        <taxon>Metazoa</taxon>
        <taxon>Spiralia</taxon>
        <taxon>Lophotrochozoa</taxon>
        <taxon>Platyhelminthes</taxon>
        <taxon>Trematoda</taxon>
        <taxon>Digenea</taxon>
        <taxon>Plagiorchiida</taxon>
        <taxon>Echinostomata</taxon>
        <taxon>Echinostomatoidea</taxon>
        <taxon>Echinostomatidae</taxon>
        <taxon>Echinostoma</taxon>
    </lineage>
</organism>
<dbReference type="PANTHER" id="PTHR43806:SF7">
    <property type="entry name" value="MEMBRANE-BOUND TRANSCRIPTION FACTOR SITE-1 PROTEASE"/>
    <property type="match status" value="1"/>
</dbReference>
<dbReference type="SUPFAM" id="SSF52743">
    <property type="entry name" value="Subtilisin-like"/>
    <property type="match status" value="1"/>
</dbReference>
<accession>A0A183AI01</accession>
<reference evidence="9" key="1">
    <citation type="submission" date="2016-06" db="UniProtKB">
        <authorList>
            <consortium name="WormBaseParasite"/>
        </authorList>
    </citation>
    <scope>IDENTIFICATION</scope>
</reference>
<evidence type="ECO:0000313" key="9">
    <source>
        <dbReference type="WBParaSite" id="ECPE_0000659901-mRNA-1"/>
    </source>
</evidence>
<keyword evidence="4" id="KW-0720">Serine protease</keyword>
<dbReference type="InterPro" id="IPR057060">
    <property type="entry name" value="MBTPS1_3rd"/>
</dbReference>
<comment type="similarity">
    <text evidence="1 5">Belongs to the peptidase S8 family.</text>
</comment>
<dbReference type="PROSITE" id="PS00138">
    <property type="entry name" value="SUBTILASE_SER"/>
    <property type="match status" value="1"/>
</dbReference>
<dbReference type="AlphaFoldDB" id="A0A183AI01"/>
<evidence type="ECO:0000256" key="3">
    <source>
        <dbReference type="ARBA" id="ARBA00022801"/>
    </source>
</evidence>
<dbReference type="Pfam" id="PF23094">
    <property type="entry name" value="MBTPS1_3rd"/>
    <property type="match status" value="1"/>
</dbReference>
<comment type="caution">
    <text evidence="5">Lacks conserved residue(s) required for the propagation of feature annotation.</text>
</comment>
<dbReference type="GO" id="GO:0006508">
    <property type="term" value="P:proteolysis"/>
    <property type="evidence" value="ECO:0007669"/>
    <property type="project" value="UniProtKB-KW"/>
</dbReference>
<dbReference type="InterPro" id="IPR057032">
    <property type="entry name" value="MBTPS1_4th"/>
</dbReference>
<feature type="domain" description="MBTPS1 third" evidence="8">
    <location>
        <begin position="184"/>
        <end position="215"/>
    </location>
</feature>
<name>A0A183AI01_9TREM</name>
<keyword evidence="2" id="KW-0645">Protease</keyword>
<evidence type="ECO:0000259" key="6">
    <source>
        <dbReference type="Pfam" id="PF00082"/>
    </source>
</evidence>
<dbReference type="Pfam" id="PF23090">
    <property type="entry name" value="MBTPS1_4th"/>
    <property type="match status" value="1"/>
</dbReference>
<evidence type="ECO:0000259" key="8">
    <source>
        <dbReference type="Pfam" id="PF23094"/>
    </source>
</evidence>
<dbReference type="PROSITE" id="PS51892">
    <property type="entry name" value="SUBTILASE"/>
    <property type="match status" value="1"/>
</dbReference>
<evidence type="ECO:0000256" key="1">
    <source>
        <dbReference type="ARBA" id="ARBA00011073"/>
    </source>
</evidence>
<sequence>LFGTLNNPADQMDVLGVGGVDATGRVARFSSRGMTTWALPFGYGQVKPDVVTFSTGVISSTIDGKCRTLSGTSVASPVVTGAVVLLIDAALQQNAGIQSPQKKTDDDTQLAPYQVPINPASIKQALIAGATRLSQVRVFGTKRIRWPEEDDVDTSSAFEQGAGLVDLIKSLLIMQRIKPQASLFPNFLDLTDCPYMWPYCSQPIYHGMQPIVINASGGTLSTQLVLPIRASIVPTPDRSRRILFDQFHNLRYPSGYIPRDDLTRKNEPLDWLGDHMHTNLRDLYTHLRKANYFVEILSEPFTCFDANNYGTLLLVDPEEEYFPEEVDKLFTDVTQRGLSLIVFAEWYNTTLINALRFYDTNTNDMVYAGQYSVGRRKGKSPVVIGSGIIVGSDIVQSRKCYPPMIKFV</sequence>
<dbReference type="GO" id="GO:0005794">
    <property type="term" value="C:Golgi apparatus"/>
    <property type="evidence" value="ECO:0007669"/>
    <property type="project" value="TreeGrafter"/>
</dbReference>
<dbReference type="WBParaSite" id="ECPE_0000659901-mRNA-1">
    <property type="protein sequence ID" value="ECPE_0000659901-mRNA-1"/>
    <property type="gene ID" value="ECPE_0000659901"/>
</dbReference>
<evidence type="ECO:0000256" key="2">
    <source>
        <dbReference type="ARBA" id="ARBA00022670"/>
    </source>
</evidence>
<evidence type="ECO:0000256" key="4">
    <source>
        <dbReference type="ARBA" id="ARBA00022825"/>
    </source>
</evidence>